<name>A0A2T9Y4J1_9FUNG</name>
<accession>A0A2T9Y4J1</accession>
<reference evidence="1 2" key="1">
    <citation type="journal article" date="2018" name="MBio">
        <title>Comparative Genomics Reveals the Core Gene Toolbox for the Fungus-Insect Symbiosis.</title>
        <authorList>
            <person name="Wang Y."/>
            <person name="Stata M."/>
            <person name="Wang W."/>
            <person name="Stajich J.E."/>
            <person name="White M.M."/>
            <person name="Moncalvo J.M."/>
        </authorList>
    </citation>
    <scope>NUCLEOTIDE SEQUENCE [LARGE SCALE GENOMIC DNA]</scope>
    <source>
        <strain evidence="1 2">AUS-77-4</strain>
    </source>
</reference>
<gene>
    <name evidence="1" type="ORF">BB559_006136</name>
</gene>
<sequence length="90" mass="10379">MSESIIPDSEYFSYIENTLVSVFEYQKSAKEFEDSSSSDDIEDIPIYQLLESKNEKEKIWSKPKIVQTPAIMFNERTGVPDHISKLKTPS</sequence>
<keyword evidence="2" id="KW-1185">Reference proteome</keyword>
<evidence type="ECO:0000313" key="1">
    <source>
        <dbReference type="EMBL" id="PVU87269.1"/>
    </source>
</evidence>
<protein>
    <submittedName>
        <fullName evidence="1">Uncharacterized protein</fullName>
    </submittedName>
</protein>
<dbReference type="EMBL" id="MBFT01000773">
    <property type="protein sequence ID" value="PVU87269.1"/>
    <property type="molecule type" value="Genomic_DNA"/>
</dbReference>
<organism evidence="1 2">
    <name type="scientific">Furculomyces boomerangus</name>
    <dbReference type="NCBI Taxonomy" id="61424"/>
    <lineage>
        <taxon>Eukaryota</taxon>
        <taxon>Fungi</taxon>
        <taxon>Fungi incertae sedis</taxon>
        <taxon>Zoopagomycota</taxon>
        <taxon>Kickxellomycotina</taxon>
        <taxon>Harpellomycetes</taxon>
        <taxon>Harpellales</taxon>
        <taxon>Harpellaceae</taxon>
        <taxon>Furculomyces</taxon>
    </lineage>
</organism>
<evidence type="ECO:0000313" key="2">
    <source>
        <dbReference type="Proteomes" id="UP000245699"/>
    </source>
</evidence>
<dbReference type="Proteomes" id="UP000245699">
    <property type="component" value="Unassembled WGS sequence"/>
</dbReference>
<dbReference type="AlphaFoldDB" id="A0A2T9Y4J1"/>
<proteinExistence type="predicted"/>
<comment type="caution">
    <text evidence="1">The sequence shown here is derived from an EMBL/GenBank/DDBJ whole genome shotgun (WGS) entry which is preliminary data.</text>
</comment>
<feature type="non-terminal residue" evidence="1">
    <location>
        <position position="90"/>
    </location>
</feature>